<name>A0A0A8XQ35_ARUDO</name>
<feature type="compositionally biased region" description="Basic and acidic residues" evidence="1">
    <location>
        <begin position="1"/>
        <end position="12"/>
    </location>
</feature>
<accession>A0A0A8XQ35</accession>
<sequence>MASDAAKPRRFDLTMSRRTRRPASLAMAADCHQGKGMEGSKTMTHPQQQEDEDVELKAAQSQCPCSEDHLRPQHSEDAEEHKSTSEQSEDTEEQTAPQKCMQQEEEETQQQCQDNSRRFSLQELIEDESLDGDKDAATGNQEDKAAAAAVHEVAEPAGARKEPEHVAGRRVIGMMRRYVRVRPIKPKHAPQKNVAPIC</sequence>
<reference evidence="2" key="2">
    <citation type="journal article" date="2015" name="Data Brief">
        <title>Shoot transcriptome of the giant reed, Arundo donax.</title>
        <authorList>
            <person name="Barrero R.A."/>
            <person name="Guerrero F.D."/>
            <person name="Moolhuijzen P."/>
            <person name="Goolsby J.A."/>
            <person name="Tidwell J."/>
            <person name="Bellgard S.E."/>
            <person name="Bellgard M.I."/>
        </authorList>
    </citation>
    <scope>NUCLEOTIDE SEQUENCE</scope>
    <source>
        <tissue evidence="2">Shoot tissue taken approximately 20 cm above the soil surface</tissue>
    </source>
</reference>
<feature type="compositionally biased region" description="Basic and acidic residues" evidence="1">
    <location>
        <begin position="131"/>
        <end position="145"/>
    </location>
</feature>
<feature type="region of interest" description="Disordered" evidence="1">
    <location>
        <begin position="1"/>
        <end position="166"/>
    </location>
</feature>
<evidence type="ECO:0000313" key="2">
    <source>
        <dbReference type="EMBL" id="JAD14635.1"/>
    </source>
</evidence>
<reference evidence="2" key="1">
    <citation type="submission" date="2014-09" db="EMBL/GenBank/DDBJ databases">
        <authorList>
            <person name="Magalhaes I.L.F."/>
            <person name="Oliveira U."/>
            <person name="Santos F.R."/>
            <person name="Vidigal T.H.D.A."/>
            <person name="Brescovit A.D."/>
            <person name="Santos A.J."/>
        </authorList>
    </citation>
    <scope>NUCLEOTIDE SEQUENCE</scope>
    <source>
        <tissue evidence="2">Shoot tissue taken approximately 20 cm above the soil surface</tissue>
    </source>
</reference>
<proteinExistence type="predicted"/>
<evidence type="ECO:0000256" key="1">
    <source>
        <dbReference type="SAM" id="MobiDB-lite"/>
    </source>
</evidence>
<feature type="compositionally biased region" description="Basic and acidic residues" evidence="1">
    <location>
        <begin position="152"/>
        <end position="166"/>
    </location>
</feature>
<protein>
    <submittedName>
        <fullName evidence="2">Uncharacterized protein</fullName>
    </submittedName>
</protein>
<feature type="compositionally biased region" description="Basic and acidic residues" evidence="1">
    <location>
        <begin position="66"/>
        <end position="84"/>
    </location>
</feature>
<dbReference type="EMBL" id="GBRH01283260">
    <property type="protein sequence ID" value="JAD14635.1"/>
    <property type="molecule type" value="Transcribed_RNA"/>
</dbReference>
<organism evidence="2">
    <name type="scientific">Arundo donax</name>
    <name type="common">Giant reed</name>
    <name type="synonym">Donax arundinaceus</name>
    <dbReference type="NCBI Taxonomy" id="35708"/>
    <lineage>
        <taxon>Eukaryota</taxon>
        <taxon>Viridiplantae</taxon>
        <taxon>Streptophyta</taxon>
        <taxon>Embryophyta</taxon>
        <taxon>Tracheophyta</taxon>
        <taxon>Spermatophyta</taxon>
        <taxon>Magnoliopsida</taxon>
        <taxon>Liliopsida</taxon>
        <taxon>Poales</taxon>
        <taxon>Poaceae</taxon>
        <taxon>PACMAD clade</taxon>
        <taxon>Arundinoideae</taxon>
        <taxon>Arundineae</taxon>
        <taxon>Arundo</taxon>
    </lineage>
</organism>
<dbReference type="AlphaFoldDB" id="A0A0A8XQ35"/>